<feature type="transmembrane region" description="Helical" evidence="17">
    <location>
        <begin position="305"/>
        <end position="325"/>
    </location>
</feature>
<sequence length="578" mass="67435">MQKYSICFISFFFLFLMMMLNFFMMIYFIMNNMVIFLEWELISFSSMKIIMSILLDWMSLLFMMFVLLISSVVIYYSKSYMSSELNLNRFIILVLLFVFSMILLIISPNIISILLGWDGLGLVSYCLVIYYQNIKSYNSGMLTALSNRIGDVFILMVISWMMNYGSWNYLFYLSFMKNDYSMLMISMMIIIAAMTKSAQIPFSSWLPAAMAAPTPVSALVHSSTLVTAGVYLLIRFNLLLIDMMFMKILMLLSGLTMFMAGISANYEFDLKKIIALSTLSQLGLMMSILSMGMPDLAFFHLLTHAMFKALLFLCAGVIIHMMMDIQDIRFMGGIGNFIPLTALCMNISNMALCGIPFLAGFYSKDLILEMVSLSNLNFFIFLLYYISTGLTMFYSFRLMMYLMINNLNLLCIYNLYDEDFTMLKSMFVLLFMSIISGSFLMWLIFPYPYMIYLPFNLKMMVIYVSLMGVLLGFLISNMSIYSINKFLLSYEMSNFMCLMWFMPNLSTYGLNYYFLNMGQILLKNIDMGWSEMYSGQGMFMILKKYSVFYNLFQMNNYKIYLFSFVLWMMIFFIMMIML</sequence>
<evidence type="ECO:0000256" key="13">
    <source>
        <dbReference type="ARBA" id="ARBA00023075"/>
    </source>
</evidence>
<accession>A0A6M3W181</accession>
<dbReference type="GO" id="GO:0015990">
    <property type="term" value="P:electron transport coupled proton transport"/>
    <property type="evidence" value="ECO:0007669"/>
    <property type="project" value="TreeGrafter"/>
</dbReference>
<dbReference type="Pfam" id="PF06455">
    <property type="entry name" value="NADH5_C"/>
    <property type="match status" value="1"/>
</dbReference>
<evidence type="ECO:0000256" key="10">
    <source>
        <dbReference type="ARBA" id="ARBA00022982"/>
    </source>
</evidence>
<keyword evidence="7 17" id="KW-0812">Transmembrane</keyword>
<dbReference type="InterPro" id="IPR003945">
    <property type="entry name" value="NU5C-like"/>
</dbReference>
<keyword evidence="11 17" id="KW-1133">Transmembrane helix</keyword>
<evidence type="ECO:0000256" key="15">
    <source>
        <dbReference type="ARBA" id="ARBA00023136"/>
    </source>
</evidence>
<feature type="transmembrane region" description="Helical" evidence="17">
    <location>
        <begin position="535"/>
        <end position="552"/>
    </location>
</feature>
<evidence type="ECO:0000256" key="4">
    <source>
        <dbReference type="ARBA" id="ARBA00021096"/>
    </source>
</evidence>
<comment type="function">
    <text evidence="1">Core subunit of the mitochondrial membrane respiratory chain NADH dehydrogenase (Complex I) that is believed to belong to the minimal assembly required for catalysis. Complex I functions in the transfer of electrons from NADH to the respiratory chain. The immediate electron acceptor for the enzyme is believed to be ubiquinone.</text>
</comment>
<feature type="transmembrane region" description="Helical" evidence="17">
    <location>
        <begin position="495"/>
        <end position="515"/>
    </location>
</feature>
<feature type="transmembrane region" description="Helical" evidence="17">
    <location>
        <begin position="272"/>
        <end position="293"/>
    </location>
</feature>
<dbReference type="AlphaFoldDB" id="A0A6M3W181"/>
<feature type="transmembrane region" description="Helical" evidence="17">
    <location>
        <begin position="49"/>
        <end position="75"/>
    </location>
</feature>
<feature type="transmembrane region" description="Helical" evidence="17">
    <location>
        <begin position="152"/>
        <end position="173"/>
    </location>
</feature>
<evidence type="ECO:0000256" key="6">
    <source>
        <dbReference type="ARBA" id="ARBA00022660"/>
    </source>
</evidence>
<name>A0A6M3W181_9NEOP</name>
<comment type="function">
    <text evidence="17">Core subunit of the mitochondrial membrane respiratory chain NADH dehydrogenase (Complex I) which catalyzes electron transfer from NADH through the respiratory chain, using ubiquinone as an electron acceptor. Essential for the catalytic activity and assembly of complex I.</text>
</comment>
<keyword evidence="13 17" id="KW-0830">Ubiquinone</keyword>
<dbReference type="Pfam" id="PF00361">
    <property type="entry name" value="Proton_antipo_M"/>
    <property type="match status" value="1"/>
</dbReference>
<evidence type="ECO:0000256" key="9">
    <source>
        <dbReference type="ARBA" id="ARBA00022967"/>
    </source>
</evidence>
<keyword evidence="9" id="KW-1278">Translocase</keyword>
<dbReference type="PANTHER" id="PTHR42829:SF2">
    <property type="entry name" value="NADH-UBIQUINONE OXIDOREDUCTASE CHAIN 5"/>
    <property type="match status" value="1"/>
</dbReference>
<reference evidence="21" key="2">
    <citation type="submission" date="2020-05" db="EMBL/GenBank/DDBJ databases">
        <title>Mitochondrial genome characteristics of Cnaphalocrocis exigua (Lepidoptera: Crambidae) and comparative analysis with its sister species C. medinalis.</title>
        <authorList>
            <person name="Zhang K.-j."/>
            <person name="Rong X."/>
            <person name="Lv Z.-P."/>
        </authorList>
    </citation>
    <scope>NUCLEOTIDE SEQUENCE</scope>
</reference>
<dbReference type="EC" id="7.1.1.2" evidence="3 17"/>
<evidence type="ECO:0000259" key="18">
    <source>
        <dbReference type="Pfam" id="PF00361"/>
    </source>
</evidence>
<evidence type="ECO:0000256" key="8">
    <source>
        <dbReference type="ARBA" id="ARBA00022792"/>
    </source>
</evidence>
<proteinExistence type="inferred from homology"/>
<comment type="catalytic activity">
    <reaction evidence="16 17">
        <text>a ubiquinone + NADH + 5 H(+)(in) = a ubiquinol + NAD(+) + 4 H(+)(out)</text>
        <dbReference type="Rhea" id="RHEA:29091"/>
        <dbReference type="Rhea" id="RHEA-COMP:9565"/>
        <dbReference type="Rhea" id="RHEA-COMP:9566"/>
        <dbReference type="ChEBI" id="CHEBI:15378"/>
        <dbReference type="ChEBI" id="CHEBI:16389"/>
        <dbReference type="ChEBI" id="CHEBI:17976"/>
        <dbReference type="ChEBI" id="CHEBI:57540"/>
        <dbReference type="ChEBI" id="CHEBI:57945"/>
        <dbReference type="EC" id="7.1.1.2"/>
    </reaction>
</comment>
<keyword evidence="6" id="KW-0679">Respiratory chain</keyword>
<feature type="domain" description="NADH:quinone oxidoreductase/Mrp antiporter transmembrane" evidence="18">
    <location>
        <begin position="107"/>
        <end position="387"/>
    </location>
</feature>
<evidence type="ECO:0000259" key="20">
    <source>
        <dbReference type="Pfam" id="PF06455"/>
    </source>
</evidence>
<evidence type="ECO:0000256" key="16">
    <source>
        <dbReference type="ARBA" id="ARBA00049551"/>
    </source>
</evidence>
<evidence type="ECO:0000256" key="3">
    <source>
        <dbReference type="ARBA" id="ARBA00012944"/>
    </source>
</evidence>
<dbReference type="PRINTS" id="PR01434">
    <property type="entry name" value="NADHDHGNASE5"/>
</dbReference>
<evidence type="ECO:0000256" key="12">
    <source>
        <dbReference type="ARBA" id="ARBA00023027"/>
    </source>
</evidence>
<comment type="subcellular location">
    <subcellularLocation>
        <location evidence="2">Mitochondrion inner membrane</location>
        <topology evidence="2">Multi-pass membrane protein</topology>
    </subcellularLocation>
</comment>
<dbReference type="InterPro" id="IPR001516">
    <property type="entry name" value="Proton_antipo_N"/>
</dbReference>
<dbReference type="GO" id="GO:0005743">
    <property type="term" value="C:mitochondrial inner membrane"/>
    <property type="evidence" value="ECO:0007669"/>
    <property type="project" value="UniProtKB-SubCell"/>
</dbReference>
<keyword evidence="15 17" id="KW-0472">Membrane</keyword>
<feature type="transmembrane region" description="Helical" evidence="17">
    <location>
        <begin position="559"/>
        <end position="577"/>
    </location>
</feature>
<dbReference type="InterPro" id="IPR010934">
    <property type="entry name" value="NADH_DH_su5_C"/>
</dbReference>
<dbReference type="Pfam" id="PF00662">
    <property type="entry name" value="Proton_antipo_N"/>
    <property type="match status" value="1"/>
</dbReference>
<evidence type="ECO:0000256" key="5">
    <source>
        <dbReference type="ARBA" id="ARBA00022448"/>
    </source>
</evidence>
<protein>
    <recommendedName>
        <fullName evidence="4 17">NADH-ubiquinone oxidoreductase chain 5</fullName>
        <ecNumber evidence="3 17">7.1.1.2</ecNumber>
    </recommendedName>
</protein>
<evidence type="ECO:0000256" key="17">
    <source>
        <dbReference type="RuleBase" id="RU003404"/>
    </source>
</evidence>
<evidence type="ECO:0000313" key="21">
    <source>
        <dbReference type="EMBL" id="QJF46880.1"/>
    </source>
</evidence>
<feature type="transmembrane region" description="Helical" evidence="17">
    <location>
        <begin position="113"/>
        <end position="132"/>
    </location>
</feature>
<keyword evidence="14 17" id="KW-0496">Mitochondrion</keyword>
<feature type="transmembrane region" description="Helical" evidence="17">
    <location>
        <begin position="180"/>
        <end position="198"/>
    </location>
</feature>
<dbReference type="GO" id="GO:0003954">
    <property type="term" value="F:NADH dehydrogenase activity"/>
    <property type="evidence" value="ECO:0007669"/>
    <property type="project" value="TreeGrafter"/>
</dbReference>
<evidence type="ECO:0000256" key="14">
    <source>
        <dbReference type="ARBA" id="ARBA00023128"/>
    </source>
</evidence>
<evidence type="ECO:0000256" key="11">
    <source>
        <dbReference type="ARBA" id="ARBA00022989"/>
    </source>
</evidence>
<feature type="transmembrane region" description="Helical" evidence="17">
    <location>
        <begin position="87"/>
        <end position="106"/>
    </location>
</feature>
<feature type="transmembrane region" description="Helical" evidence="17">
    <location>
        <begin position="6"/>
        <end position="29"/>
    </location>
</feature>
<feature type="transmembrane region" description="Helical" evidence="17">
    <location>
        <begin position="218"/>
        <end position="236"/>
    </location>
</feature>
<feature type="transmembrane region" description="Helical" evidence="17">
    <location>
        <begin position="461"/>
        <end position="483"/>
    </location>
</feature>
<evidence type="ECO:0000256" key="2">
    <source>
        <dbReference type="ARBA" id="ARBA00004448"/>
    </source>
</evidence>
<dbReference type="InterPro" id="IPR001750">
    <property type="entry name" value="ND/Mrp_TM"/>
</dbReference>
<feature type="domain" description="NADH dehydrogenase subunit 5 C-terminal" evidence="20">
    <location>
        <begin position="394"/>
        <end position="575"/>
    </location>
</feature>
<feature type="transmembrane region" description="Helical" evidence="17">
    <location>
        <begin position="428"/>
        <end position="449"/>
    </location>
</feature>
<gene>
    <name evidence="21" type="primary">ND5</name>
</gene>
<keyword evidence="8" id="KW-0999">Mitochondrion inner membrane</keyword>
<dbReference type="GO" id="GO:0042773">
    <property type="term" value="P:ATP synthesis coupled electron transport"/>
    <property type="evidence" value="ECO:0007669"/>
    <property type="project" value="InterPro"/>
</dbReference>
<evidence type="ECO:0000256" key="7">
    <source>
        <dbReference type="ARBA" id="ARBA00022692"/>
    </source>
</evidence>
<feature type="transmembrane region" description="Helical" evidence="17">
    <location>
        <begin position="248"/>
        <end position="266"/>
    </location>
</feature>
<reference evidence="21" key="1">
    <citation type="submission" date="2019-12" db="EMBL/GenBank/DDBJ databases">
        <authorList>
            <person name="Zhang K.-J."/>
            <person name="Rong X."/>
            <person name="Lv Z.-P."/>
        </authorList>
    </citation>
    <scope>NUCLEOTIDE SEQUENCE</scope>
</reference>
<evidence type="ECO:0000256" key="1">
    <source>
        <dbReference type="ARBA" id="ARBA00003257"/>
    </source>
</evidence>
<dbReference type="PANTHER" id="PTHR42829">
    <property type="entry name" value="NADH-UBIQUINONE OXIDOREDUCTASE CHAIN 5"/>
    <property type="match status" value="1"/>
</dbReference>
<keyword evidence="10" id="KW-0249">Electron transport</keyword>
<feature type="transmembrane region" description="Helical" evidence="17">
    <location>
        <begin position="337"/>
        <end position="359"/>
    </location>
</feature>
<organism evidence="21">
    <name type="scientific">Marasmia exigua</name>
    <dbReference type="NCBI Taxonomy" id="1555629"/>
    <lineage>
        <taxon>Eukaryota</taxon>
        <taxon>Metazoa</taxon>
        <taxon>Ecdysozoa</taxon>
        <taxon>Arthropoda</taxon>
        <taxon>Hexapoda</taxon>
        <taxon>Insecta</taxon>
        <taxon>Pterygota</taxon>
        <taxon>Neoptera</taxon>
        <taxon>Endopterygota</taxon>
        <taxon>Lepidoptera</taxon>
        <taxon>Glossata</taxon>
        <taxon>Ditrysia</taxon>
        <taxon>Pyraloidea</taxon>
        <taxon>Crambidae</taxon>
        <taxon>Pyraustinae</taxon>
        <taxon>Marasmia</taxon>
    </lineage>
</organism>
<dbReference type="EMBL" id="MN877384">
    <property type="protein sequence ID" value="QJF46880.1"/>
    <property type="molecule type" value="Genomic_DNA"/>
</dbReference>
<feature type="domain" description="NADH-Ubiquinone oxidoreductase (complex I) chain 5 N-terminal" evidence="19">
    <location>
        <begin position="42"/>
        <end position="90"/>
    </location>
</feature>
<keyword evidence="5 17" id="KW-0813">Transport</keyword>
<dbReference type="GO" id="GO:0008137">
    <property type="term" value="F:NADH dehydrogenase (ubiquinone) activity"/>
    <property type="evidence" value="ECO:0007669"/>
    <property type="project" value="UniProtKB-EC"/>
</dbReference>
<evidence type="ECO:0000259" key="19">
    <source>
        <dbReference type="Pfam" id="PF00662"/>
    </source>
</evidence>
<keyword evidence="12 17" id="KW-0520">NAD</keyword>
<geneLocation type="mitochondrion" evidence="21"/>
<comment type="similarity">
    <text evidence="17">Belongs to the complex I subunit 5 family.</text>
</comment>
<dbReference type="OrthoDB" id="67850at2759"/>